<keyword evidence="8" id="KW-0051">Antiviral defense</keyword>
<gene>
    <name evidence="10" type="primary">cas3u</name>
    <name evidence="10" type="ORF">ACFOD4_19035</name>
</gene>
<dbReference type="InterPro" id="IPR038257">
    <property type="entry name" value="CRISPR-assoc_Cas3_HD_sf"/>
</dbReference>
<evidence type="ECO:0000256" key="4">
    <source>
        <dbReference type="ARBA" id="ARBA00022741"/>
    </source>
</evidence>
<dbReference type="InterPro" id="IPR027417">
    <property type="entry name" value="P-loop_NTPase"/>
</dbReference>
<evidence type="ECO:0000256" key="7">
    <source>
        <dbReference type="ARBA" id="ARBA00022840"/>
    </source>
</evidence>
<feature type="domain" description="HD Cas3-type" evidence="9">
    <location>
        <begin position="768"/>
        <end position="975"/>
    </location>
</feature>
<dbReference type="PROSITE" id="PS51643">
    <property type="entry name" value="HD_CAS3"/>
    <property type="match status" value="1"/>
</dbReference>
<dbReference type="InterPro" id="IPR006483">
    <property type="entry name" value="CRISPR-assoc_Cas3_HD"/>
</dbReference>
<evidence type="ECO:0000313" key="11">
    <source>
        <dbReference type="Proteomes" id="UP001595593"/>
    </source>
</evidence>
<dbReference type="EMBL" id="JBHRTN010000020">
    <property type="protein sequence ID" value="MFC3127168.1"/>
    <property type="molecule type" value="Genomic_DNA"/>
</dbReference>
<keyword evidence="6" id="KW-0347">Helicase</keyword>
<keyword evidence="7" id="KW-0067">ATP-binding</keyword>
<comment type="caution">
    <text evidence="10">The sequence shown here is derived from an EMBL/GenBank/DDBJ whole genome shotgun (WGS) entry which is preliminary data.</text>
</comment>
<organism evidence="10 11">
    <name type="scientific">Teichococcus globiformis</name>
    <dbReference type="NCBI Taxonomy" id="2307229"/>
    <lineage>
        <taxon>Bacteria</taxon>
        <taxon>Pseudomonadati</taxon>
        <taxon>Pseudomonadota</taxon>
        <taxon>Alphaproteobacteria</taxon>
        <taxon>Acetobacterales</taxon>
        <taxon>Roseomonadaceae</taxon>
        <taxon>Roseomonas</taxon>
    </lineage>
</organism>
<comment type="similarity">
    <text evidence="2">In the central section; belongs to the CRISPR-associated helicase Cas3 family.</text>
</comment>
<evidence type="ECO:0000313" key="10">
    <source>
        <dbReference type="EMBL" id="MFC3127168.1"/>
    </source>
</evidence>
<evidence type="ECO:0000256" key="2">
    <source>
        <dbReference type="ARBA" id="ARBA00009046"/>
    </source>
</evidence>
<evidence type="ECO:0000256" key="3">
    <source>
        <dbReference type="ARBA" id="ARBA00022723"/>
    </source>
</evidence>
<dbReference type="InterPro" id="IPR054712">
    <property type="entry name" value="Cas3-like_dom"/>
</dbReference>
<evidence type="ECO:0000259" key="9">
    <source>
        <dbReference type="PROSITE" id="PS51643"/>
    </source>
</evidence>
<evidence type="ECO:0000256" key="8">
    <source>
        <dbReference type="ARBA" id="ARBA00023118"/>
    </source>
</evidence>
<dbReference type="Pfam" id="PF18019">
    <property type="entry name" value="Cas3_HD"/>
    <property type="match status" value="1"/>
</dbReference>
<evidence type="ECO:0000256" key="1">
    <source>
        <dbReference type="ARBA" id="ARBA00006847"/>
    </source>
</evidence>
<name>A0ABV7G5N3_9PROT</name>
<dbReference type="NCBIfam" id="TIGR02621">
    <property type="entry name" value="cas3_GSU0051"/>
    <property type="match status" value="1"/>
</dbReference>
<keyword evidence="4" id="KW-0547">Nucleotide-binding</keyword>
<dbReference type="SUPFAM" id="SSF52540">
    <property type="entry name" value="P-loop containing nucleoside triphosphate hydrolases"/>
    <property type="match status" value="1"/>
</dbReference>
<keyword evidence="5" id="KW-0378">Hydrolase</keyword>
<keyword evidence="3" id="KW-0479">Metal-binding</keyword>
<accession>A0ABV7G5N3</accession>
<dbReference type="InterPro" id="IPR013444">
    <property type="entry name" value="Helicase_Cas3_CRISPR-ass_Anaes"/>
</dbReference>
<comment type="similarity">
    <text evidence="1">In the N-terminal section; belongs to the CRISPR-associated nuclease Cas3-HD family.</text>
</comment>
<dbReference type="Gene3D" id="1.10.3210.30">
    <property type="match status" value="1"/>
</dbReference>
<sequence>MSLPALREADFAAFFRAVHGVAPFPWQSRLLQQVLATGWPSLCDLPPASGKTAVIDIAVFALALALSEAPRRMPMRIAFVVDRRLVVDEAHVRARRLAEYLAEALTGERQRDPDGAVLARVAARLAALGGTGLPLQVSVLRGGLPQDRAWAASVHQPTVLLSTVDQVGSRLLFRGYGVSPRMAPVQAGLLGEDCLILLDEAHLSTAFAQTLQAVTALRRRATQPLDLPFAAVTLSATPGPGTAMEARFALDMDTAGPDRAGAPLLHRRLAARKQARLDRAPATGNSDKQARVFVDRARHCAEDPRVRVIGIVVNRVRLARRIHDLLVQAVGEAGEDPATGGSLLLTGRCRPWDRDQLLGLNQPADPTSMARIIDRLCCGRDRALQAGHRPLFVVGTQAIEAGADFDFDALVSEMAPWSVLRQRLGRLDRDGALGHSTAWMLCTFKLPAADPAAQDRLYGTAGWTTRQWLWQRAGGDGAAQKAPPGLLELGVDGQADLGLPPEATILATADAPCLTPSILGLFAQTTPRPHPDPDPALWLHGPRSGPADLQLVWRADTPLDEDPSAWAAYGEVLAAVPPVAAEVLALPLGVARAWLAQRLADSADLEAEPVEAQGGSEIVQGRKVYVWRSTEGSALTDVEVLRPGDTVILPAAWGGCDRFGWVPEPSTPPTPVPDIAEPAIRQARGRHVLRLHPGLLPAAKWHRARALLSAMTPEEPIRSLLGALRETLPDLPFAALGAAPRLLAYADNGSLAEGVVLRGGDPGGLVEAATPPVRLEAHGAAVGQRATAAARAVGLPGERVDDLALAARWHDLGKAEPRFQAMLRGSSLLAALSRPALAKSPQPPQSRTVFLNRLARVGLPQGLRHEAWSVALLQGSDLLRDALDPDLVLWLVGTHHGHGRPFFAAMDDPAPPFPELLVMVQAMTGPLRLRARTRHDLQALSSGWTARFDPLMARYGVWGLAYLEAALRLADAQQSRHEALASTAMPVAAEPHPACAAP</sequence>
<evidence type="ECO:0000256" key="6">
    <source>
        <dbReference type="ARBA" id="ARBA00022806"/>
    </source>
</evidence>
<reference evidence="11" key="1">
    <citation type="journal article" date="2019" name="Int. J. Syst. Evol. Microbiol.">
        <title>The Global Catalogue of Microorganisms (GCM) 10K type strain sequencing project: providing services to taxonomists for standard genome sequencing and annotation.</title>
        <authorList>
            <consortium name="The Broad Institute Genomics Platform"/>
            <consortium name="The Broad Institute Genome Sequencing Center for Infectious Disease"/>
            <person name="Wu L."/>
            <person name="Ma J."/>
        </authorList>
    </citation>
    <scope>NUCLEOTIDE SEQUENCE [LARGE SCALE GENOMIC DNA]</scope>
    <source>
        <strain evidence="11">KCTC 52094</strain>
    </source>
</reference>
<dbReference type="Proteomes" id="UP001595593">
    <property type="component" value="Unassembled WGS sequence"/>
</dbReference>
<dbReference type="RefSeq" id="WP_379599003.1">
    <property type="nucleotide sequence ID" value="NZ_JBHRTN010000020.1"/>
</dbReference>
<dbReference type="Pfam" id="PF22590">
    <property type="entry name" value="Cas3-like_C_2"/>
    <property type="match status" value="1"/>
</dbReference>
<dbReference type="Gene3D" id="3.40.50.300">
    <property type="entry name" value="P-loop containing nucleotide triphosphate hydrolases"/>
    <property type="match status" value="1"/>
</dbReference>
<proteinExistence type="inferred from homology"/>
<keyword evidence="11" id="KW-1185">Reference proteome</keyword>
<protein>
    <submittedName>
        <fullName evidence="10">Type I-U CRISPR-associated helicase/endonuclease Cas3</fullName>
    </submittedName>
</protein>
<evidence type="ECO:0000256" key="5">
    <source>
        <dbReference type="ARBA" id="ARBA00022801"/>
    </source>
</evidence>